<feature type="domain" description="Helix-turn-helix" evidence="1">
    <location>
        <begin position="25"/>
        <end position="74"/>
    </location>
</feature>
<dbReference type="PATRIC" id="fig|931276.5.peg.3707"/>
<dbReference type="eggNOG" id="ENOG50332S4">
    <property type="taxonomic scope" value="Bacteria"/>
</dbReference>
<gene>
    <name evidence="2" type="ORF">Cspa_c36770</name>
</gene>
<protein>
    <submittedName>
        <fullName evidence="2">DNA binding domain, excisionase family</fullName>
    </submittedName>
</protein>
<evidence type="ECO:0000259" key="1">
    <source>
        <dbReference type="Pfam" id="PF12728"/>
    </source>
</evidence>
<dbReference type="Proteomes" id="UP000011728">
    <property type="component" value="Chromosome"/>
</dbReference>
<evidence type="ECO:0000313" key="3">
    <source>
        <dbReference type="Proteomes" id="UP000011728"/>
    </source>
</evidence>
<dbReference type="InterPro" id="IPR010093">
    <property type="entry name" value="SinI_DNA-bd"/>
</dbReference>
<accession>M1N1S2</accession>
<dbReference type="InterPro" id="IPR038148">
    <property type="entry name" value="Tn1545/Tn916_Xis"/>
</dbReference>
<dbReference type="EMBL" id="CP004121">
    <property type="protein sequence ID" value="AGF57437.1"/>
    <property type="molecule type" value="Genomic_DNA"/>
</dbReference>
<organism evidence="2 3">
    <name type="scientific">Clostridium saccharoperbutylacetonicum N1-4(HMT)</name>
    <dbReference type="NCBI Taxonomy" id="931276"/>
    <lineage>
        <taxon>Bacteria</taxon>
        <taxon>Bacillati</taxon>
        <taxon>Bacillota</taxon>
        <taxon>Clostridia</taxon>
        <taxon>Eubacteriales</taxon>
        <taxon>Clostridiaceae</taxon>
        <taxon>Clostridium</taxon>
    </lineage>
</organism>
<name>M1N1S2_9CLOT</name>
<dbReference type="STRING" id="36745.CLSAP_34570"/>
<dbReference type="InterPro" id="IPR041657">
    <property type="entry name" value="HTH_17"/>
</dbReference>
<dbReference type="KEGG" id="csr:Cspa_c36770"/>
<dbReference type="Gene3D" id="3.90.105.50">
    <property type="match status" value="1"/>
</dbReference>
<dbReference type="RefSeq" id="WP_015393753.1">
    <property type="nucleotide sequence ID" value="NC_020291.1"/>
</dbReference>
<dbReference type="OrthoDB" id="1913083at2"/>
<dbReference type="HOGENOM" id="CLU_185909_0_0_9"/>
<proteinExistence type="predicted"/>
<dbReference type="Pfam" id="PF12728">
    <property type="entry name" value="HTH_17"/>
    <property type="match status" value="1"/>
</dbReference>
<dbReference type="NCBIfam" id="TIGR01764">
    <property type="entry name" value="excise"/>
    <property type="match status" value="1"/>
</dbReference>
<reference evidence="2 3" key="1">
    <citation type="submission" date="2013-02" db="EMBL/GenBank/DDBJ databases">
        <title>Genome sequence of Clostridium saccharoperbutylacetonicum N1-4(HMT).</title>
        <authorList>
            <person name="Poehlein A."/>
            <person name="Daniel R."/>
        </authorList>
    </citation>
    <scope>NUCLEOTIDE SEQUENCE [LARGE SCALE GENOMIC DNA]</scope>
    <source>
        <strain evidence="3">N1-4(HMT)</strain>
    </source>
</reference>
<dbReference type="GO" id="GO:0003677">
    <property type="term" value="F:DNA binding"/>
    <property type="evidence" value="ECO:0007669"/>
    <property type="project" value="InterPro"/>
</dbReference>
<sequence>MNEEEIIFSKLYDVIKNSCLNRKTLTVLECAEFINVSKEKIRELINKPNTDFPYFKVGAKVLINRDLLQEWLQKISLEHRQI</sequence>
<keyword evidence="3" id="KW-1185">Reference proteome</keyword>
<evidence type="ECO:0000313" key="2">
    <source>
        <dbReference type="EMBL" id="AGF57437.1"/>
    </source>
</evidence>
<dbReference type="AlphaFoldDB" id="M1N1S2"/>